<evidence type="ECO:0000313" key="2">
    <source>
        <dbReference type="EMBL" id="SVB68840.1"/>
    </source>
</evidence>
<proteinExistence type="inferred from homology"/>
<sequence length="276" mass="32673">MMDNSIKKIFKLDSQILKPRKLNQTWIKDIGYDQAPHYSEKMGLYELEDFLTVTSERIDHVKITTTQILNCPEIWLKKKIGAYKKYKVQPYLDHTYFMKAYEVGAVDKAIVLGKELGFEYIEFMSTYKDVPEEDLFRWRKLSMELGLNMFYEHHPKRNWFKSSDEESSAFADIISMAKPFIDDGAKMLVLDHEEFELQNNEGKVNYKEIIDYFGKEKICFEITSPKEGNERWLHDLKKYFQLFGSNINVCNVMPSQALLIENLRKNPDLDLIPKRF</sequence>
<gene>
    <name evidence="2" type="ORF">METZ01_LOCUS221694</name>
</gene>
<name>A0A382G0S6_9ZZZZ</name>
<organism evidence="2">
    <name type="scientific">marine metagenome</name>
    <dbReference type="NCBI Taxonomy" id="408172"/>
    <lineage>
        <taxon>unclassified sequences</taxon>
        <taxon>metagenomes</taxon>
        <taxon>ecological metagenomes</taxon>
    </lineage>
</organism>
<dbReference type="Pfam" id="PF02679">
    <property type="entry name" value="ComA"/>
    <property type="match status" value="1"/>
</dbReference>
<protein>
    <recommendedName>
        <fullName evidence="3">Xylose isomerase-like TIM barrel domain-containing protein</fullName>
    </recommendedName>
</protein>
<dbReference type="EMBL" id="UINC01052931">
    <property type="protein sequence ID" value="SVB68840.1"/>
    <property type="molecule type" value="Genomic_DNA"/>
</dbReference>
<comment type="similarity">
    <text evidence="1">Belongs to the phosphosulfolactate synthase family.</text>
</comment>
<dbReference type="SUPFAM" id="SSF102110">
    <property type="entry name" value="(2r)-phospho-3-sulfolactate synthase ComA"/>
    <property type="match status" value="1"/>
</dbReference>
<evidence type="ECO:0000256" key="1">
    <source>
        <dbReference type="ARBA" id="ARBA00010424"/>
    </source>
</evidence>
<dbReference type="Gene3D" id="3.20.20.70">
    <property type="entry name" value="Aldolase class I"/>
    <property type="match status" value="1"/>
</dbReference>
<dbReference type="InterPro" id="IPR013785">
    <property type="entry name" value="Aldolase_TIM"/>
</dbReference>
<accession>A0A382G0S6</accession>
<dbReference type="AlphaFoldDB" id="A0A382G0S6"/>
<evidence type="ECO:0008006" key="3">
    <source>
        <dbReference type="Google" id="ProtNLM"/>
    </source>
</evidence>
<reference evidence="2" key="1">
    <citation type="submission" date="2018-05" db="EMBL/GenBank/DDBJ databases">
        <authorList>
            <person name="Lanie J.A."/>
            <person name="Ng W.-L."/>
            <person name="Kazmierczak K.M."/>
            <person name="Andrzejewski T.M."/>
            <person name="Davidsen T.M."/>
            <person name="Wayne K.J."/>
            <person name="Tettelin H."/>
            <person name="Glass J.I."/>
            <person name="Rusch D."/>
            <person name="Podicherti R."/>
            <person name="Tsui H.-C.T."/>
            <person name="Winkler M.E."/>
        </authorList>
    </citation>
    <scope>NUCLEOTIDE SEQUENCE</scope>
</reference>
<dbReference type="InterPro" id="IPR003830">
    <property type="entry name" value="ComA_synth"/>
</dbReference>
<dbReference type="InterPro" id="IPR036112">
    <property type="entry name" value="ComA_synth_sf"/>
</dbReference>